<feature type="region of interest" description="Disordered" evidence="1">
    <location>
        <begin position="167"/>
        <end position="190"/>
    </location>
</feature>
<dbReference type="AlphaFoldDB" id="A0A521BWI1"/>
<reference evidence="2 3" key="1">
    <citation type="submission" date="2017-05" db="EMBL/GenBank/DDBJ databases">
        <authorList>
            <person name="Varghese N."/>
            <person name="Submissions S."/>
        </authorList>
    </citation>
    <scope>NUCLEOTIDE SEQUENCE [LARGE SCALE GENOMIC DNA]</scope>
    <source>
        <strain evidence="2 3">DSM 21194</strain>
    </source>
</reference>
<organism evidence="2 3">
    <name type="scientific">Fodinibius sediminis</name>
    <dbReference type="NCBI Taxonomy" id="1214077"/>
    <lineage>
        <taxon>Bacteria</taxon>
        <taxon>Pseudomonadati</taxon>
        <taxon>Balneolota</taxon>
        <taxon>Balneolia</taxon>
        <taxon>Balneolales</taxon>
        <taxon>Balneolaceae</taxon>
        <taxon>Fodinibius</taxon>
    </lineage>
</organism>
<evidence type="ECO:0000313" key="3">
    <source>
        <dbReference type="Proteomes" id="UP000317593"/>
    </source>
</evidence>
<feature type="compositionally biased region" description="Basic and acidic residues" evidence="1">
    <location>
        <begin position="171"/>
        <end position="181"/>
    </location>
</feature>
<accession>A0A521BWI1</accession>
<evidence type="ECO:0000256" key="1">
    <source>
        <dbReference type="SAM" id="MobiDB-lite"/>
    </source>
</evidence>
<dbReference type="OrthoDB" id="1524014at2"/>
<evidence type="ECO:0000313" key="2">
    <source>
        <dbReference type="EMBL" id="SMO51554.1"/>
    </source>
</evidence>
<keyword evidence="3" id="KW-1185">Reference proteome</keyword>
<dbReference type="Proteomes" id="UP000317593">
    <property type="component" value="Unassembled WGS sequence"/>
</dbReference>
<proteinExistence type="predicted"/>
<dbReference type="RefSeq" id="WP_142713639.1">
    <property type="nucleotide sequence ID" value="NZ_FXTH01000004.1"/>
</dbReference>
<name>A0A521BWI1_9BACT</name>
<sequence>MKKGHRNLIYVYDADRRKIIMIDGETGERVHEEDDKVTALLKYLHKQGKTRLLRKFAVWCARQINTDLKPIQKKILDLAEKAIYTDVRTEELAELYHETEGTAVAADTVGLRRGAKSAPAYLAARECINPDALEGAIQTARFHRLWNEMQEQEEGWSDKALKEIKASSNKDALREGTERQTDQLLDLMNE</sequence>
<gene>
    <name evidence="2" type="ORF">SAMN06265218_104120</name>
</gene>
<protein>
    <submittedName>
        <fullName evidence="2">Uncharacterized protein</fullName>
    </submittedName>
</protein>
<dbReference type="EMBL" id="FXTH01000004">
    <property type="protein sequence ID" value="SMO51554.1"/>
    <property type="molecule type" value="Genomic_DNA"/>
</dbReference>